<evidence type="ECO:0000256" key="1">
    <source>
        <dbReference type="SAM" id="Phobius"/>
    </source>
</evidence>
<keyword evidence="1" id="KW-0472">Membrane</keyword>
<accession>A0A495JI74</accession>
<comment type="caution">
    <text evidence="2">The sequence shown here is derived from an EMBL/GenBank/DDBJ whole genome shotgun (WGS) entry which is preliminary data.</text>
</comment>
<dbReference type="EMBL" id="RBKT01000001">
    <property type="protein sequence ID" value="RKR88481.1"/>
    <property type="molecule type" value="Genomic_DNA"/>
</dbReference>
<feature type="transmembrane region" description="Helical" evidence="1">
    <location>
        <begin position="107"/>
        <end position="130"/>
    </location>
</feature>
<proteinExistence type="predicted"/>
<protein>
    <recommendedName>
        <fullName evidence="4">Integral membrane protein</fullName>
    </recommendedName>
</protein>
<feature type="transmembrane region" description="Helical" evidence="1">
    <location>
        <begin position="7"/>
        <end position="30"/>
    </location>
</feature>
<keyword evidence="1" id="KW-1133">Transmembrane helix</keyword>
<evidence type="ECO:0000313" key="3">
    <source>
        <dbReference type="Proteomes" id="UP000277671"/>
    </source>
</evidence>
<keyword evidence="3" id="KW-1185">Reference proteome</keyword>
<keyword evidence="1" id="KW-0812">Transmembrane</keyword>
<dbReference type="AlphaFoldDB" id="A0A495JI74"/>
<reference evidence="2 3" key="1">
    <citation type="submission" date="2018-10" db="EMBL/GenBank/DDBJ databases">
        <title>Sequencing the genomes of 1000 actinobacteria strains.</title>
        <authorList>
            <person name="Klenk H.-P."/>
        </authorList>
    </citation>
    <scope>NUCLEOTIDE SEQUENCE [LARGE SCALE GENOMIC DNA]</scope>
    <source>
        <strain evidence="2 3">DSM 45175</strain>
    </source>
</reference>
<sequence length="154" mass="16819">MKDRWLPVGVLAAVFFLINVIARLVIRFGFEDDVEAADRVSLIMFGLIGLILAVIAFVYARRQPVARWGGDVAVAVLSAMALTVVVGPFVSGSYPFANGAGEFFSQIWLYAGFAGAGTLLGFLLVTAMGLDYRSQSLKRYAETKLAKPRRVVRR</sequence>
<dbReference type="OrthoDB" id="3400694at2"/>
<gene>
    <name evidence="2" type="ORF">BDK92_2809</name>
</gene>
<feature type="transmembrane region" description="Helical" evidence="1">
    <location>
        <begin position="72"/>
        <end position="95"/>
    </location>
</feature>
<dbReference type="RefSeq" id="WP_121157102.1">
    <property type="nucleotide sequence ID" value="NZ_RBKT01000001.1"/>
</dbReference>
<evidence type="ECO:0000313" key="2">
    <source>
        <dbReference type="EMBL" id="RKR88481.1"/>
    </source>
</evidence>
<feature type="transmembrane region" description="Helical" evidence="1">
    <location>
        <begin position="42"/>
        <end position="60"/>
    </location>
</feature>
<organism evidence="2 3">
    <name type="scientific">Micromonospora pisi</name>
    <dbReference type="NCBI Taxonomy" id="589240"/>
    <lineage>
        <taxon>Bacteria</taxon>
        <taxon>Bacillati</taxon>
        <taxon>Actinomycetota</taxon>
        <taxon>Actinomycetes</taxon>
        <taxon>Micromonosporales</taxon>
        <taxon>Micromonosporaceae</taxon>
        <taxon>Micromonospora</taxon>
    </lineage>
</organism>
<evidence type="ECO:0008006" key="4">
    <source>
        <dbReference type="Google" id="ProtNLM"/>
    </source>
</evidence>
<name>A0A495JI74_9ACTN</name>
<dbReference type="Proteomes" id="UP000277671">
    <property type="component" value="Unassembled WGS sequence"/>
</dbReference>